<dbReference type="RefSeq" id="WP_099883094.1">
    <property type="nucleotide sequence ID" value="NZ_CP024609.1"/>
</dbReference>
<organism evidence="1 2">
    <name type="scientific">Massilia violaceinigra</name>
    <dbReference type="NCBI Taxonomy" id="2045208"/>
    <lineage>
        <taxon>Bacteria</taxon>
        <taxon>Pseudomonadati</taxon>
        <taxon>Pseudomonadota</taxon>
        <taxon>Betaproteobacteria</taxon>
        <taxon>Burkholderiales</taxon>
        <taxon>Oxalobacteraceae</taxon>
        <taxon>Telluria group</taxon>
        <taxon>Massilia</taxon>
    </lineage>
</organism>
<dbReference type="EMBL" id="CP024609">
    <property type="protein sequence ID" value="ATQ79258.1"/>
    <property type="molecule type" value="Genomic_DNA"/>
</dbReference>
<keyword evidence="2" id="KW-1185">Reference proteome</keyword>
<sequence length="143" mass="15725">MKSSIADEERTLFAQRLVSAMKSAEICCSPAQVARGFNLRASGATVTLHAARKWLLGQAIPTQGNVQVLADWTGVNAAWLRFGEGERCRNMSSMSPDSRTDARMVSMVNDLRSLPQQSRKLVRGLIDVLMDAQAFKQDGDLKL</sequence>
<protein>
    <recommendedName>
        <fullName evidence="3">Transcriptional regulator</fullName>
    </recommendedName>
</protein>
<geneLocation type="plasmid" evidence="1 2">
    <name>unnamed</name>
</geneLocation>
<evidence type="ECO:0008006" key="3">
    <source>
        <dbReference type="Google" id="ProtNLM"/>
    </source>
</evidence>
<dbReference type="OrthoDB" id="8908960at2"/>
<evidence type="ECO:0000313" key="1">
    <source>
        <dbReference type="EMBL" id="ATQ79258.1"/>
    </source>
</evidence>
<dbReference type="Proteomes" id="UP000229897">
    <property type="component" value="Plasmid unnamed"/>
</dbReference>
<gene>
    <name evidence="1" type="ORF">CR152_32295</name>
</gene>
<evidence type="ECO:0000313" key="2">
    <source>
        <dbReference type="Proteomes" id="UP000229897"/>
    </source>
</evidence>
<dbReference type="KEGG" id="mass:CR152_32295"/>
<proteinExistence type="predicted"/>
<reference evidence="1" key="1">
    <citation type="submission" date="2017-10" db="EMBL/GenBank/DDBJ databases">
        <title>Massilia psychrophilum sp. nov., a novel purple-pigmented bacterium isolated from Tianshan glacier, Xinjiang Municipality, China.</title>
        <authorList>
            <person name="Wang H."/>
        </authorList>
    </citation>
    <scope>NUCLEOTIDE SEQUENCE [LARGE SCALE GENOMIC DNA]</scope>
    <source>
        <strain evidence="1">B2</strain>
        <plasmid evidence="1">unnamed</plasmid>
    </source>
</reference>
<dbReference type="AlphaFoldDB" id="A0A2D2DWA5"/>
<name>A0A2D2DWA5_9BURK</name>
<keyword evidence="1" id="KW-0614">Plasmid</keyword>
<accession>A0A2D2DWA5</accession>